<evidence type="ECO:0000259" key="2">
    <source>
        <dbReference type="Pfam" id="PF13476"/>
    </source>
</evidence>
<proteinExistence type="predicted"/>
<evidence type="ECO:0000256" key="1">
    <source>
        <dbReference type="SAM" id="Coils"/>
    </source>
</evidence>
<keyword evidence="1" id="KW-0175">Coiled coil</keyword>
<feature type="coiled-coil region" evidence="1">
    <location>
        <begin position="181"/>
        <end position="288"/>
    </location>
</feature>
<dbReference type="EMBL" id="JAHLQN010000001">
    <property type="protein sequence ID" value="MBU5626395.1"/>
    <property type="molecule type" value="Genomic_DNA"/>
</dbReference>
<dbReference type="PANTHER" id="PTHR32114">
    <property type="entry name" value="ABC TRANSPORTER ABCH.3"/>
    <property type="match status" value="1"/>
</dbReference>
<dbReference type="PANTHER" id="PTHR32114:SF2">
    <property type="entry name" value="ABC TRANSPORTER ABCH.3"/>
    <property type="match status" value="1"/>
</dbReference>
<dbReference type="Proteomes" id="UP000787672">
    <property type="component" value="Unassembled WGS sequence"/>
</dbReference>
<keyword evidence="4" id="KW-1185">Reference proteome</keyword>
<organism evidence="3 4">
    <name type="scientific">Dysosmobacter acutus</name>
    <dbReference type="NCBI Taxonomy" id="2841504"/>
    <lineage>
        <taxon>Bacteria</taxon>
        <taxon>Bacillati</taxon>
        <taxon>Bacillota</taxon>
        <taxon>Clostridia</taxon>
        <taxon>Eubacteriales</taxon>
        <taxon>Oscillospiraceae</taxon>
        <taxon>Dysosmobacter</taxon>
    </lineage>
</organism>
<protein>
    <submittedName>
        <fullName evidence="3">AAA family ATPase</fullName>
    </submittedName>
</protein>
<feature type="domain" description="Rad50/SbcC-type AAA" evidence="2">
    <location>
        <begin position="11"/>
        <end position="236"/>
    </location>
</feature>
<comment type="caution">
    <text evidence="3">The sequence shown here is derived from an EMBL/GenBank/DDBJ whole genome shotgun (WGS) entry which is preliminary data.</text>
</comment>
<dbReference type="InterPro" id="IPR038729">
    <property type="entry name" value="Rad50/SbcC_AAA"/>
</dbReference>
<sequence length="611" mass="69225">MKKIEQFQITSLMLSGFKSYEEPTELVFGNPTVITGGNGRGKSSIADAIAFAVTGCPFFGERGIDRLHNENNPDVAIRMCFVDETGTLHELNRTRRKNRMTITYDGYEIRQLDLADLFGERDVFLSILNPLYFIEELGEDGKKLLERYLPTIPHETVLSQLSEPVREHLKNETILSPEGSLKRCREEIRGLEERITYLRGQKDLAASQGESHEQAEQELTLQADTLREEIAELEQRQFSGMDVSDMQERLVELSGRYEEAARDERTDTSKLREQLQLLREKIARREVEKYQSKFTEALAEVSARVKDLGVRYQRESAAYKAFHAGMECPACHRSVTEQSLPEVQAALKKVLSELYAAGSEQRAQLIELQEMDKKAADTFAQFKEDDLGKWAAEAAEMEQRCASLAEQASAETERLRAEIQTLTADLEYGNLSQSEYDHLGTCREELRQSEAKIAALQTMTAAQLPDFDREIAQANASIAEIKRKMANVIAYISKRAELTFSQLKMNRVEISLYDVVKSTGEVKDTFKFQYGGRRYDRLSLSEKIRAGMEVSELMKRLTGRNYPVFVDNMESVDDLANVRPTGQIIMAKCVSGAALQVKPVRPIVFAEQRAA</sequence>
<dbReference type="Pfam" id="PF13476">
    <property type="entry name" value="AAA_23"/>
    <property type="match status" value="1"/>
</dbReference>
<evidence type="ECO:0000313" key="4">
    <source>
        <dbReference type="Proteomes" id="UP000787672"/>
    </source>
</evidence>
<feature type="coiled-coil region" evidence="1">
    <location>
        <begin position="387"/>
        <end position="425"/>
    </location>
</feature>
<name>A0ABS6FAM8_9FIRM</name>
<accession>A0ABS6FAM8</accession>
<gene>
    <name evidence="3" type="ORF">KQI82_05595</name>
</gene>
<evidence type="ECO:0000313" key="3">
    <source>
        <dbReference type="EMBL" id="MBU5626395.1"/>
    </source>
</evidence>
<reference evidence="3 4" key="1">
    <citation type="submission" date="2021-06" db="EMBL/GenBank/DDBJ databases">
        <authorList>
            <person name="Sun Q."/>
            <person name="Li D."/>
        </authorList>
    </citation>
    <scope>NUCLEOTIDE SEQUENCE [LARGE SCALE GENOMIC DNA]</scope>
    <source>
        <strain evidence="3 4">MSJ-2</strain>
    </source>
</reference>
<dbReference type="RefSeq" id="WP_216631885.1">
    <property type="nucleotide sequence ID" value="NZ_JAHLQN010000001.1"/>
</dbReference>